<keyword evidence="2" id="KW-0732">Signal</keyword>
<dbReference type="STRING" id="85968.GCA_900073015_01865"/>
<feature type="compositionally biased region" description="Pro residues" evidence="1">
    <location>
        <begin position="50"/>
        <end position="65"/>
    </location>
</feature>
<feature type="signal peptide" evidence="2">
    <location>
        <begin position="1"/>
        <end position="21"/>
    </location>
</feature>
<name>A0A2G5PGY2_9MYCO</name>
<evidence type="ECO:0000256" key="1">
    <source>
        <dbReference type="SAM" id="MobiDB-lite"/>
    </source>
</evidence>
<evidence type="ECO:0000313" key="4">
    <source>
        <dbReference type="Proteomes" id="UP000230551"/>
    </source>
</evidence>
<dbReference type="Proteomes" id="UP000230551">
    <property type="component" value="Unassembled WGS sequence"/>
</dbReference>
<dbReference type="AlphaFoldDB" id="A0A2G5PGY2"/>
<evidence type="ECO:0000313" key="3">
    <source>
        <dbReference type="EMBL" id="PIB77283.1"/>
    </source>
</evidence>
<evidence type="ECO:0008006" key="5">
    <source>
        <dbReference type="Google" id="ProtNLM"/>
    </source>
</evidence>
<dbReference type="EMBL" id="PDCN02000002">
    <property type="protein sequence ID" value="PIB77283.1"/>
    <property type="molecule type" value="Genomic_DNA"/>
</dbReference>
<dbReference type="OrthoDB" id="4773342at2"/>
<comment type="caution">
    <text evidence="3">The sequence shown here is derived from an EMBL/GenBank/DDBJ whole genome shotgun (WGS) entry which is preliminary data.</text>
</comment>
<proteinExistence type="predicted"/>
<accession>A0A2G5PGY2</accession>
<feature type="chain" id="PRO_5038926433" description="Lipoprotein LpqJ" evidence="2">
    <location>
        <begin position="22"/>
        <end position="181"/>
    </location>
</feature>
<gene>
    <name evidence="3" type="ORF">CQY22_002075</name>
</gene>
<feature type="region of interest" description="Disordered" evidence="1">
    <location>
        <begin position="31"/>
        <end position="73"/>
    </location>
</feature>
<evidence type="ECO:0000256" key="2">
    <source>
        <dbReference type="SAM" id="SignalP"/>
    </source>
</evidence>
<sequence length="181" mass="18013">MAVTGALLAVLALAACSTVIDGDPSCPGCGSYTEPEGPTPSPTAEAPTAAPAPTPVEPAPGPTGPAPSGENLPADAQGLVYIETKSGKTRCQLSSATVGCESAFDNAPEINGYPANGVSVNSAGTLEWIQGNLGAIPTVALDYATYQAVGWTIVADANGTRFTNNGTGHGMFVATQGVESF</sequence>
<reference evidence="3 4" key="1">
    <citation type="journal article" date="2017" name="Infect. Genet. Evol.">
        <title>The new phylogeny of the genus Mycobacterium: The old and the news.</title>
        <authorList>
            <person name="Tortoli E."/>
            <person name="Fedrizzi T."/>
            <person name="Meehan C.J."/>
            <person name="Trovato A."/>
            <person name="Grottola A."/>
            <person name="Giacobazzi E."/>
            <person name="Serpini G.F."/>
            <person name="Tagliazucchi S."/>
            <person name="Fabio A."/>
            <person name="Bettua C."/>
            <person name="Bertorelli R."/>
            <person name="Frascaro F."/>
            <person name="De Sanctis V."/>
            <person name="Pecorari M."/>
            <person name="Jousson O."/>
            <person name="Segata N."/>
            <person name="Cirillo D.M."/>
        </authorList>
    </citation>
    <scope>NUCLEOTIDE SEQUENCE [LARGE SCALE GENOMIC DNA]</scope>
    <source>
        <strain evidence="3 4">CIP1034565</strain>
    </source>
</reference>
<keyword evidence="4" id="KW-1185">Reference proteome</keyword>
<protein>
    <recommendedName>
        <fullName evidence="5">Lipoprotein LpqJ</fullName>
    </recommendedName>
</protein>
<organism evidence="3 4">
    <name type="scientific">Mycolicibacterium brumae</name>
    <dbReference type="NCBI Taxonomy" id="85968"/>
    <lineage>
        <taxon>Bacteria</taxon>
        <taxon>Bacillati</taxon>
        <taxon>Actinomycetota</taxon>
        <taxon>Actinomycetes</taxon>
        <taxon>Mycobacteriales</taxon>
        <taxon>Mycobacteriaceae</taxon>
        <taxon>Mycolicibacterium</taxon>
    </lineage>
</organism>